<dbReference type="EMBL" id="CACVAT010000344">
    <property type="protein sequence ID" value="CAA6820231.1"/>
    <property type="molecule type" value="Genomic_DNA"/>
</dbReference>
<dbReference type="InterPro" id="IPR012296">
    <property type="entry name" value="Nuclease_put_TT1808"/>
</dbReference>
<proteinExistence type="predicted"/>
<dbReference type="PANTHER" id="PTHR34107:SF4">
    <property type="entry name" value="SLL1222 PROTEIN"/>
    <property type="match status" value="1"/>
</dbReference>
<dbReference type="SUPFAM" id="SSF52980">
    <property type="entry name" value="Restriction endonuclease-like"/>
    <property type="match status" value="1"/>
</dbReference>
<organism evidence="2">
    <name type="scientific">uncultured Thiotrichaceae bacterium</name>
    <dbReference type="NCBI Taxonomy" id="298394"/>
    <lineage>
        <taxon>Bacteria</taxon>
        <taxon>Pseudomonadati</taxon>
        <taxon>Pseudomonadota</taxon>
        <taxon>Gammaproteobacteria</taxon>
        <taxon>Thiotrichales</taxon>
        <taxon>Thiotrichaceae</taxon>
        <taxon>environmental samples</taxon>
    </lineage>
</organism>
<reference evidence="2" key="1">
    <citation type="submission" date="2020-01" db="EMBL/GenBank/DDBJ databases">
        <authorList>
            <person name="Meier V. D."/>
            <person name="Meier V D."/>
        </authorList>
    </citation>
    <scope>NUCLEOTIDE SEQUENCE</scope>
    <source>
        <strain evidence="2">HLG_WM_MAG_09</strain>
    </source>
</reference>
<dbReference type="AlphaFoldDB" id="A0A6S6TA72"/>
<dbReference type="CDD" id="cd06260">
    <property type="entry name" value="DUF820-like"/>
    <property type="match status" value="1"/>
</dbReference>
<feature type="domain" description="Putative restriction endonuclease" evidence="1">
    <location>
        <begin position="15"/>
        <end position="183"/>
    </location>
</feature>
<evidence type="ECO:0000313" key="2">
    <source>
        <dbReference type="EMBL" id="CAA6820231.1"/>
    </source>
</evidence>
<accession>A0A6S6TA72</accession>
<name>A0A6S6TA72_9GAMM</name>
<sequence length="189" mass="21834">MAEAQKSTQLATYADYAGWPEDEHWELIEGVAYAMSAPERIHQLVSFEVGFQIRRFLDQRCAIYAAPFDVRLPEKDEVDDDVITVVQPDISIICDRDKLDRKGCRGAPDWVIEILSPSTALRDMDAKRWLYERHGVKEYWIIHPTDRWLMVYTLDDQGQYGHPQMVGLDEPTVSELFEGLVIDWGFLGI</sequence>
<dbReference type="InterPro" id="IPR008538">
    <property type="entry name" value="Uma2"/>
</dbReference>
<protein>
    <recommendedName>
        <fullName evidence="1">Putative restriction endonuclease domain-containing protein</fullName>
    </recommendedName>
</protein>
<dbReference type="Gene3D" id="3.90.1570.10">
    <property type="entry name" value="tt1808, chain A"/>
    <property type="match status" value="1"/>
</dbReference>
<evidence type="ECO:0000259" key="1">
    <source>
        <dbReference type="Pfam" id="PF05685"/>
    </source>
</evidence>
<dbReference type="PANTHER" id="PTHR34107">
    <property type="entry name" value="SLL0198 PROTEIN-RELATED"/>
    <property type="match status" value="1"/>
</dbReference>
<dbReference type="InterPro" id="IPR011335">
    <property type="entry name" value="Restrct_endonuc-II-like"/>
</dbReference>
<gene>
    <name evidence="2" type="ORF">HELGO_WM39555</name>
</gene>
<dbReference type="Pfam" id="PF05685">
    <property type="entry name" value="Uma2"/>
    <property type="match status" value="1"/>
</dbReference>